<feature type="region of interest" description="Disordered" evidence="1">
    <location>
        <begin position="78"/>
        <end position="101"/>
    </location>
</feature>
<evidence type="ECO:0000256" key="1">
    <source>
        <dbReference type="SAM" id="MobiDB-lite"/>
    </source>
</evidence>
<dbReference type="OrthoDB" id="78824at2759"/>
<sequence length="136" mass="15100">MCHGNKNGENEISSKNKRVHSMMRSIDMALFGLVWLLRVRSEMNRCSKCQSRQHTVHAPIVTAEVQATPSTSTFYLDPLPPVQASGSRSPGHSSGPTTYCEVHGYNPRKEGNISSAPAEVLRKHRFCQDNSGRFVS</sequence>
<dbReference type="EMBL" id="OV121137">
    <property type="protein sequence ID" value="CAH0558819.1"/>
    <property type="molecule type" value="Genomic_DNA"/>
</dbReference>
<evidence type="ECO:0000313" key="2">
    <source>
        <dbReference type="EMBL" id="CAH0558819.1"/>
    </source>
</evidence>
<name>A0A9P0B9S7_BRAAE</name>
<feature type="compositionally biased region" description="Low complexity" evidence="1">
    <location>
        <begin position="85"/>
        <end position="96"/>
    </location>
</feature>
<reference evidence="2" key="1">
    <citation type="submission" date="2021-12" db="EMBL/GenBank/DDBJ databases">
        <authorList>
            <person name="King R."/>
        </authorList>
    </citation>
    <scope>NUCLEOTIDE SEQUENCE</scope>
</reference>
<protein>
    <submittedName>
        <fullName evidence="2">Uncharacterized protein</fullName>
    </submittedName>
</protein>
<accession>A0A9P0B9S7</accession>
<evidence type="ECO:0000313" key="3">
    <source>
        <dbReference type="Proteomes" id="UP001154078"/>
    </source>
</evidence>
<dbReference type="Proteomes" id="UP001154078">
    <property type="component" value="Chromosome 6"/>
</dbReference>
<organism evidence="2 3">
    <name type="scientific">Brassicogethes aeneus</name>
    <name type="common">Rape pollen beetle</name>
    <name type="synonym">Meligethes aeneus</name>
    <dbReference type="NCBI Taxonomy" id="1431903"/>
    <lineage>
        <taxon>Eukaryota</taxon>
        <taxon>Metazoa</taxon>
        <taxon>Ecdysozoa</taxon>
        <taxon>Arthropoda</taxon>
        <taxon>Hexapoda</taxon>
        <taxon>Insecta</taxon>
        <taxon>Pterygota</taxon>
        <taxon>Neoptera</taxon>
        <taxon>Endopterygota</taxon>
        <taxon>Coleoptera</taxon>
        <taxon>Polyphaga</taxon>
        <taxon>Cucujiformia</taxon>
        <taxon>Nitidulidae</taxon>
        <taxon>Meligethinae</taxon>
        <taxon>Brassicogethes</taxon>
    </lineage>
</organism>
<dbReference type="AlphaFoldDB" id="A0A9P0B9S7"/>
<proteinExistence type="predicted"/>
<gene>
    <name evidence="2" type="ORF">MELIAE_LOCUS9062</name>
</gene>
<keyword evidence="3" id="KW-1185">Reference proteome</keyword>